<dbReference type="Pfam" id="PF05089">
    <property type="entry name" value="NAGLU"/>
    <property type="match status" value="1"/>
</dbReference>
<evidence type="ECO:0000259" key="1">
    <source>
        <dbReference type="Pfam" id="PF05089"/>
    </source>
</evidence>
<dbReference type="InterPro" id="IPR024733">
    <property type="entry name" value="NAGLU_tim-barrel"/>
</dbReference>
<sequence length="92" mass="10711">MVKCCSNFLPAFSGNVPSALKSKFPLAKITHLGNWYEFTVHSDPRWCCTYLLDATDPLFIEIGKAFMEQQLKGTTLYSYFDWWDRNIDVSYQ</sequence>
<dbReference type="Proteomes" id="UP001055439">
    <property type="component" value="Chromosome 1"/>
</dbReference>
<organism evidence="2 3">
    <name type="scientific">Musa troglodytarum</name>
    <name type="common">fe'i banana</name>
    <dbReference type="NCBI Taxonomy" id="320322"/>
    <lineage>
        <taxon>Eukaryota</taxon>
        <taxon>Viridiplantae</taxon>
        <taxon>Streptophyta</taxon>
        <taxon>Embryophyta</taxon>
        <taxon>Tracheophyta</taxon>
        <taxon>Spermatophyta</taxon>
        <taxon>Magnoliopsida</taxon>
        <taxon>Liliopsida</taxon>
        <taxon>Zingiberales</taxon>
        <taxon>Musaceae</taxon>
        <taxon>Musa</taxon>
    </lineage>
</organism>
<gene>
    <name evidence="2" type="ORF">MUK42_33821</name>
</gene>
<dbReference type="PANTHER" id="PTHR12872:SF3">
    <property type="entry name" value="ALPHA-N-ACETYLGLUCOSAMINIDASE"/>
    <property type="match status" value="1"/>
</dbReference>
<dbReference type="Gene3D" id="3.20.20.80">
    <property type="entry name" value="Glycosidases"/>
    <property type="match status" value="1"/>
</dbReference>
<feature type="domain" description="Alpha-N-acetylglucosaminidase tim-barrel" evidence="1">
    <location>
        <begin position="8"/>
        <end position="72"/>
    </location>
</feature>
<evidence type="ECO:0000313" key="3">
    <source>
        <dbReference type="Proteomes" id="UP001055439"/>
    </source>
</evidence>
<dbReference type="InterPro" id="IPR007781">
    <property type="entry name" value="NAGLU"/>
</dbReference>
<dbReference type="OrthoDB" id="64736at2759"/>
<protein>
    <submittedName>
        <fullName evidence="2">Alpha-N-acetylglucosaminidase (NAGLU) tim-barrel domain</fullName>
    </submittedName>
</protein>
<accession>A0A9E7EAB6</accession>
<keyword evidence="3" id="KW-1185">Reference proteome</keyword>
<dbReference type="AlphaFoldDB" id="A0A9E7EAB6"/>
<reference evidence="2" key="1">
    <citation type="submission" date="2022-05" db="EMBL/GenBank/DDBJ databases">
        <title>The Musa troglodytarum L. genome provides insights into the mechanism of non-climacteric behaviour and enrichment of carotenoids.</title>
        <authorList>
            <person name="Wang J."/>
        </authorList>
    </citation>
    <scope>NUCLEOTIDE SEQUENCE</scope>
    <source>
        <tissue evidence="2">Leaf</tissue>
    </source>
</reference>
<dbReference type="EMBL" id="CP097502">
    <property type="protein sequence ID" value="URD73280.1"/>
    <property type="molecule type" value="Genomic_DNA"/>
</dbReference>
<proteinExistence type="predicted"/>
<name>A0A9E7EAB6_9LILI</name>
<evidence type="ECO:0000313" key="2">
    <source>
        <dbReference type="EMBL" id="URD73280.1"/>
    </source>
</evidence>
<dbReference type="PANTHER" id="PTHR12872">
    <property type="entry name" value="ALPHA-N-ACETYLGLUCOSAMINIDASE"/>
    <property type="match status" value="1"/>
</dbReference>